<keyword evidence="2" id="KW-0732">Signal</keyword>
<dbReference type="Proteomes" id="UP000198796">
    <property type="component" value="Unassembled WGS sequence"/>
</dbReference>
<accession>A0A1I0X436</accession>
<dbReference type="EMBL" id="FOJU01000003">
    <property type="protein sequence ID" value="SFA95614.1"/>
    <property type="molecule type" value="Genomic_DNA"/>
</dbReference>
<evidence type="ECO:0000313" key="3">
    <source>
        <dbReference type="EMBL" id="SFA95614.1"/>
    </source>
</evidence>
<sequence length="63" mass="6590">MKYLAPVLSTAVASPAMAHTDPTAHLHAGSQVPWLFGAVVIGVAAALYFLMERKIRSGIKAVG</sequence>
<keyword evidence="1" id="KW-0812">Transmembrane</keyword>
<evidence type="ECO:0000256" key="1">
    <source>
        <dbReference type="SAM" id="Phobius"/>
    </source>
</evidence>
<feature type="chain" id="PRO_5011571799" evidence="2">
    <location>
        <begin position="19"/>
        <end position="63"/>
    </location>
</feature>
<feature type="transmembrane region" description="Helical" evidence="1">
    <location>
        <begin position="34"/>
        <end position="51"/>
    </location>
</feature>
<dbReference type="AlphaFoldDB" id="A0A1I0X436"/>
<protein>
    <submittedName>
        <fullName evidence="3">Uncharacterized protein</fullName>
    </submittedName>
</protein>
<keyword evidence="4" id="KW-1185">Reference proteome</keyword>
<feature type="signal peptide" evidence="2">
    <location>
        <begin position="1"/>
        <end position="18"/>
    </location>
</feature>
<gene>
    <name evidence="3" type="ORF">SAMN05421688_1843</name>
</gene>
<name>A0A1I0X436_9RHOB</name>
<keyword evidence="1" id="KW-0472">Membrane</keyword>
<dbReference type="RefSeq" id="WP_092063541.1">
    <property type="nucleotide sequence ID" value="NZ_FOJU01000003.1"/>
</dbReference>
<reference evidence="3 4" key="1">
    <citation type="submission" date="2016-10" db="EMBL/GenBank/DDBJ databases">
        <authorList>
            <person name="de Groot N.N."/>
        </authorList>
    </citation>
    <scope>NUCLEOTIDE SEQUENCE [LARGE SCALE GENOMIC DNA]</scope>
    <source>
        <strain evidence="3 4">DSM 29316</strain>
    </source>
</reference>
<organism evidence="3 4">
    <name type="scientific">Poseidonocella pacifica</name>
    <dbReference type="NCBI Taxonomy" id="871651"/>
    <lineage>
        <taxon>Bacteria</taxon>
        <taxon>Pseudomonadati</taxon>
        <taxon>Pseudomonadota</taxon>
        <taxon>Alphaproteobacteria</taxon>
        <taxon>Rhodobacterales</taxon>
        <taxon>Roseobacteraceae</taxon>
        <taxon>Poseidonocella</taxon>
    </lineage>
</organism>
<evidence type="ECO:0000313" key="4">
    <source>
        <dbReference type="Proteomes" id="UP000198796"/>
    </source>
</evidence>
<dbReference type="STRING" id="871651.SAMN05421688_1843"/>
<proteinExistence type="predicted"/>
<evidence type="ECO:0000256" key="2">
    <source>
        <dbReference type="SAM" id="SignalP"/>
    </source>
</evidence>
<keyword evidence="1" id="KW-1133">Transmembrane helix</keyword>